<gene>
    <name evidence="1" type="ORF">SAMN04487946_101223</name>
</gene>
<dbReference type="AlphaFoldDB" id="A0A1H3CVK8"/>
<keyword evidence="2" id="KW-1185">Reference proteome</keyword>
<dbReference type="STRING" id="660517.SAMN04487946_101223"/>
<dbReference type="OrthoDB" id="311801at2157"/>
<dbReference type="Pfam" id="PF19106">
    <property type="entry name" value="DUF5793"/>
    <property type="match status" value="1"/>
</dbReference>
<dbReference type="RefSeq" id="WP_089764191.1">
    <property type="nucleotide sequence ID" value="NZ_FNPB01000001.1"/>
</dbReference>
<reference evidence="2" key="1">
    <citation type="submission" date="2016-10" db="EMBL/GenBank/DDBJ databases">
        <authorList>
            <person name="Varghese N."/>
            <person name="Submissions S."/>
        </authorList>
    </citation>
    <scope>NUCLEOTIDE SEQUENCE [LARGE SCALE GENOMIC DNA]</scope>
    <source>
        <strain evidence="2">CGMCC 1.10118</strain>
    </source>
</reference>
<organism evidence="1 2">
    <name type="scientific">Halobellus clavatus</name>
    <dbReference type="NCBI Taxonomy" id="660517"/>
    <lineage>
        <taxon>Archaea</taxon>
        <taxon>Methanobacteriati</taxon>
        <taxon>Methanobacteriota</taxon>
        <taxon>Stenosarchaea group</taxon>
        <taxon>Halobacteria</taxon>
        <taxon>Halobacteriales</taxon>
        <taxon>Haloferacaceae</taxon>
        <taxon>Halobellus</taxon>
    </lineage>
</organism>
<sequence length="157" mass="17661">MRRDYFELDVENISWVDDDGDPSKPLVRIAFHGPSEELDRRLSDPSGTYLDASETDVAFRLQNSLDEPDATGVVSVTNRITGDFVLELNEDADDVLTFIRAAREYGHDAEVNDGRYRVEVTMDGDEVVTYEKQTFLVYDADGNLLRSHSLIPSGVEL</sequence>
<evidence type="ECO:0000313" key="2">
    <source>
        <dbReference type="Proteomes" id="UP000199170"/>
    </source>
</evidence>
<dbReference type="EMBL" id="FNPB01000001">
    <property type="protein sequence ID" value="SDX58167.1"/>
    <property type="molecule type" value="Genomic_DNA"/>
</dbReference>
<protein>
    <submittedName>
        <fullName evidence="1">Uncharacterized protein</fullName>
    </submittedName>
</protein>
<accession>A0A1H3CVK8</accession>
<dbReference type="Proteomes" id="UP000199170">
    <property type="component" value="Unassembled WGS sequence"/>
</dbReference>
<name>A0A1H3CVK8_9EURY</name>
<dbReference type="InterPro" id="IPR043811">
    <property type="entry name" value="DUF5793"/>
</dbReference>
<evidence type="ECO:0000313" key="1">
    <source>
        <dbReference type="EMBL" id="SDX58167.1"/>
    </source>
</evidence>
<proteinExistence type="predicted"/>